<feature type="compositionally biased region" description="Basic and acidic residues" evidence="6">
    <location>
        <begin position="1"/>
        <end position="31"/>
    </location>
</feature>
<feature type="domain" description="HTH myb-type" evidence="8">
    <location>
        <begin position="251"/>
        <end position="307"/>
    </location>
</feature>
<feature type="region of interest" description="Disordered" evidence="6">
    <location>
        <begin position="1"/>
        <end position="45"/>
    </location>
</feature>
<evidence type="ECO:0000256" key="3">
    <source>
        <dbReference type="ARBA" id="ARBA00023163"/>
    </source>
</evidence>
<name>A0A9P1DJK1_9DINO</name>
<dbReference type="Pfam" id="PF13921">
    <property type="entry name" value="Myb_DNA-bind_6"/>
    <property type="match status" value="1"/>
</dbReference>
<gene>
    <name evidence="9" type="ORF">C1SCF055_LOCUS36657</name>
</gene>
<accession>A0A9P1DJK1</accession>
<dbReference type="GO" id="GO:0042795">
    <property type="term" value="P:snRNA transcription by RNA polymerase II"/>
    <property type="evidence" value="ECO:0007669"/>
    <property type="project" value="TreeGrafter"/>
</dbReference>
<feature type="coiled-coil region" evidence="5">
    <location>
        <begin position="54"/>
        <end position="85"/>
    </location>
</feature>
<dbReference type="InterPro" id="IPR051575">
    <property type="entry name" value="Myb-like_DNA-bd"/>
</dbReference>
<keyword evidence="1" id="KW-0805">Transcription regulation</keyword>
<dbReference type="EMBL" id="CAMXCT020005124">
    <property type="protein sequence ID" value="CAL1164874.1"/>
    <property type="molecule type" value="Genomic_DNA"/>
</dbReference>
<evidence type="ECO:0000256" key="5">
    <source>
        <dbReference type="SAM" id="Coils"/>
    </source>
</evidence>
<dbReference type="GO" id="GO:0000978">
    <property type="term" value="F:RNA polymerase II cis-regulatory region sequence-specific DNA binding"/>
    <property type="evidence" value="ECO:0007669"/>
    <property type="project" value="TreeGrafter"/>
</dbReference>
<reference evidence="9" key="1">
    <citation type="submission" date="2022-10" db="EMBL/GenBank/DDBJ databases">
        <authorList>
            <person name="Chen Y."/>
            <person name="Dougan E. K."/>
            <person name="Chan C."/>
            <person name="Rhodes N."/>
            <person name="Thang M."/>
        </authorList>
    </citation>
    <scope>NUCLEOTIDE SEQUENCE</scope>
</reference>
<keyword evidence="2" id="KW-0238">DNA-binding</keyword>
<evidence type="ECO:0000256" key="6">
    <source>
        <dbReference type="SAM" id="MobiDB-lite"/>
    </source>
</evidence>
<dbReference type="Gene3D" id="1.10.10.60">
    <property type="entry name" value="Homeodomain-like"/>
    <property type="match status" value="2"/>
</dbReference>
<dbReference type="OrthoDB" id="2143914at2759"/>
<evidence type="ECO:0000313" key="10">
    <source>
        <dbReference type="EMBL" id="CAL1164874.1"/>
    </source>
</evidence>
<feature type="region of interest" description="Disordered" evidence="6">
    <location>
        <begin position="546"/>
        <end position="682"/>
    </location>
</feature>
<dbReference type="PROSITE" id="PS50090">
    <property type="entry name" value="MYB_LIKE"/>
    <property type="match status" value="3"/>
</dbReference>
<feature type="compositionally biased region" description="Basic and acidic residues" evidence="6">
    <location>
        <begin position="601"/>
        <end position="619"/>
    </location>
</feature>
<evidence type="ECO:0000259" key="8">
    <source>
        <dbReference type="PROSITE" id="PS51294"/>
    </source>
</evidence>
<feature type="domain" description="Myb-like" evidence="7">
    <location>
        <begin position="251"/>
        <end position="303"/>
    </location>
</feature>
<dbReference type="PANTHER" id="PTHR46621:SF1">
    <property type="entry name" value="SNRNA-ACTIVATING PROTEIN COMPLEX SUBUNIT 4"/>
    <property type="match status" value="1"/>
</dbReference>
<dbReference type="Proteomes" id="UP001152797">
    <property type="component" value="Unassembled WGS sequence"/>
</dbReference>
<comment type="caution">
    <text evidence="9">The sequence shown here is derived from an EMBL/GenBank/DDBJ whole genome shotgun (WGS) entry which is preliminary data.</text>
</comment>
<evidence type="ECO:0000259" key="7">
    <source>
        <dbReference type="PROSITE" id="PS50090"/>
    </source>
</evidence>
<organism evidence="9">
    <name type="scientific">Cladocopium goreaui</name>
    <dbReference type="NCBI Taxonomy" id="2562237"/>
    <lineage>
        <taxon>Eukaryota</taxon>
        <taxon>Sar</taxon>
        <taxon>Alveolata</taxon>
        <taxon>Dinophyceae</taxon>
        <taxon>Suessiales</taxon>
        <taxon>Symbiodiniaceae</taxon>
        <taxon>Cladocopium</taxon>
    </lineage>
</organism>
<dbReference type="EMBL" id="CAMXCT030005124">
    <property type="protein sequence ID" value="CAL4798811.1"/>
    <property type="molecule type" value="Genomic_DNA"/>
</dbReference>
<sequence>MGAMSEEAKTEPGDQSEEEKLSDADIKSEKFEYDEDSDSDDEGQRAAAALLCQNRSIQSEIKRKIEELEQQEMDEKNNLKNLKTIGRTRLQVPAELRISSGPSFFSTRTRQAPRSASAKATIKLSNPPKNVHAVRRHLFLEKYNIKPHGVYLKGSQWKQADDFSLVEVVKSQLMEDLFRTLYHGKVQQVPPRDRPQFFIDVQKKIAAMSLGELWTNVEYKSDWHRISARMTKRGFEHSAKQCYVRYLHKVHPELKKGKFSKEEDASLIKLSTRYEGYDWDVIAKHMPSWRTAWRCFSRYQRCLNNAILKAGWSEEQMEALRRSVRELGYFHDTQGSRLPLQTIVSRLGPGKSTFNVSGTLAKWKQNIYQQSSLPWSEKQQRSLDLALEIYGPGCSDWKMLGRHVPERDPADLYYKWEQNQGRAGEWSSEEDDAFRKAVAKYGPGNWSMIRSEVPTRNHGQIYSRFHKLFPEQSRLYDVLLATRARVFSRKRRDRHRSSLVASDFVVKLTVEDQPDGQRRGIKRLTTGDKMADRHLTRINKVLAKTAKGIGPKAKAKSKAQAKSKAKAKAAPKAKAKGAPKGKAKAKAKANAKAKAKAKATVKVEPKAKAKAEAKAEPKAKMAKAKAKSKAKAKANSKSKGKASKVEEVKVEYNSESEEASSESSEWLKGERYPPVEPLELSEEDRRMALLVEAMRLRRLRRLVPVNPPTRSN</sequence>
<evidence type="ECO:0000256" key="2">
    <source>
        <dbReference type="ARBA" id="ARBA00023125"/>
    </source>
</evidence>
<evidence type="ECO:0000313" key="12">
    <source>
        <dbReference type="Proteomes" id="UP001152797"/>
    </source>
</evidence>
<dbReference type="SUPFAM" id="SSF46689">
    <property type="entry name" value="Homeodomain-like"/>
    <property type="match status" value="2"/>
</dbReference>
<keyword evidence="3" id="KW-0804">Transcription</keyword>
<dbReference type="PANTHER" id="PTHR46621">
    <property type="entry name" value="SNRNA-ACTIVATING PROTEIN COMPLEX SUBUNIT 4"/>
    <property type="match status" value="1"/>
</dbReference>
<feature type="compositionally biased region" description="Basic residues" evidence="6">
    <location>
        <begin position="620"/>
        <end position="642"/>
    </location>
</feature>
<proteinExistence type="predicted"/>
<evidence type="ECO:0000313" key="9">
    <source>
        <dbReference type="EMBL" id="CAI4011499.1"/>
    </source>
</evidence>
<dbReference type="PROSITE" id="PS51294">
    <property type="entry name" value="HTH_MYB"/>
    <property type="match status" value="2"/>
</dbReference>
<evidence type="ECO:0000313" key="11">
    <source>
        <dbReference type="EMBL" id="CAL4798811.1"/>
    </source>
</evidence>
<dbReference type="Pfam" id="PF00249">
    <property type="entry name" value="Myb_DNA-binding"/>
    <property type="match status" value="1"/>
</dbReference>
<dbReference type="AlphaFoldDB" id="A0A9P1DJK1"/>
<feature type="compositionally biased region" description="Basic and acidic residues" evidence="6">
    <location>
        <begin position="643"/>
        <end position="652"/>
    </location>
</feature>
<keyword evidence="12" id="KW-1185">Reference proteome</keyword>
<dbReference type="InterPro" id="IPR017930">
    <property type="entry name" value="Myb_dom"/>
</dbReference>
<dbReference type="CDD" id="cd00167">
    <property type="entry name" value="SANT"/>
    <property type="match status" value="3"/>
</dbReference>
<feature type="compositionally biased region" description="Acidic residues" evidence="6">
    <location>
        <begin position="32"/>
        <end position="41"/>
    </location>
</feature>
<keyword evidence="4" id="KW-0539">Nucleus</keyword>
<dbReference type="GO" id="GO:0019185">
    <property type="term" value="C:snRNA-activating protein complex"/>
    <property type="evidence" value="ECO:0007669"/>
    <property type="project" value="TreeGrafter"/>
</dbReference>
<dbReference type="EMBL" id="CAMXCT010005124">
    <property type="protein sequence ID" value="CAI4011499.1"/>
    <property type="molecule type" value="Genomic_DNA"/>
</dbReference>
<reference evidence="10" key="2">
    <citation type="submission" date="2024-04" db="EMBL/GenBank/DDBJ databases">
        <authorList>
            <person name="Chen Y."/>
            <person name="Shah S."/>
            <person name="Dougan E. K."/>
            <person name="Thang M."/>
            <person name="Chan C."/>
        </authorList>
    </citation>
    <scope>NUCLEOTIDE SEQUENCE [LARGE SCALE GENOMIC DNA]</scope>
</reference>
<dbReference type="GO" id="GO:0001006">
    <property type="term" value="F:RNA polymerase III type 3 promoter sequence-specific DNA binding"/>
    <property type="evidence" value="ECO:0007669"/>
    <property type="project" value="TreeGrafter"/>
</dbReference>
<evidence type="ECO:0000256" key="1">
    <source>
        <dbReference type="ARBA" id="ARBA00023015"/>
    </source>
</evidence>
<evidence type="ECO:0000256" key="4">
    <source>
        <dbReference type="ARBA" id="ARBA00023242"/>
    </source>
</evidence>
<feature type="domain" description="Myb-like" evidence="7">
    <location>
        <begin position="374"/>
        <end position="417"/>
    </location>
</feature>
<dbReference type="InterPro" id="IPR001005">
    <property type="entry name" value="SANT/Myb"/>
</dbReference>
<dbReference type="GO" id="GO:0042796">
    <property type="term" value="P:snRNA transcription by RNA polymerase III"/>
    <property type="evidence" value="ECO:0007669"/>
    <property type="project" value="TreeGrafter"/>
</dbReference>
<feature type="compositionally biased region" description="Basic residues" evidence="6">
    <location>
        <begin position="553"/>
        <end position="599"/>
    </location>
</feature>
<keyword evidence="5" id="KW-0175">Coiled coil</keyword>
<dbReference type="SMART" id="SM00717">
    <property type="entry name" value="SANT"/>
    <property type="match status" value="4"/>
</dbReference>
<protein>
    <submittedName>
        <fullName evidence="11">Myb-like domain-containing protein</fullName>
    </submittedName>
</protein>
<feature type="domain" description="HTH myb-type" evidence="8">
    <location>
        <begin position="424"/>
        <end position="473"/>
    </location>
</feature>
<dbReference type="InterPro" id="IPR009057">
    <property type="entry name" value="Homeodomain-like_sf"/>
</dbReference>
<feature type="domain" description="Myb-like" evidence="7">
    <location>
        <begin position="418"/>
        <end position="469"/>
    </location>
</feature>